<dbReference type="GO" id="GO:0003964">
    <property type="term" value="F:RNA-directed DNA polymerase activity"/>
    <property type="evidence" value="ECO:0007669"/>
    <property type="project" value="UniProtKB-KW"/>
</dbReference>
<feature type="domain" description="Reverse transcriptase" evidence="2">
    <location>
        <begin position="91"/>
        <end position="322"/>
    </location>
</feature>
<dbReference type="SUPFAM" id="SSF56672">
    <property type="entry name" value="DNA/RNA polymerases"/>
    <property type="match status" value="1"/>
</dbReference>
<feature type="compositionally biased region" description="Basic and acidic residues" evidence="1">
    <location>
        <begin position="12"/>
        <end position="22"/>
    </location>
</feature>
<proteinExistence type="predicted"/>
<evidence type="ECO:0000259" key="2">
    <source>
        <dbReference type="PROSITE" id="PS50878"/>
    </source>
</evidence>
<organism evidence="3 4">
    <name type="scientific">Nonomuraea ferruginea</name>
    <dbReference type="NCBI Taxonomy" id="46174"/>
    <lineage>
        <taxon>Bacteria</taxon>
        <taxon>Bacillati</taxon>
        <taxon>Actinomycetota</taxon>
        <taxon>Actinomycetes</taxon>
        <taxon>Streptosporangiales</taxon>
        <taxon>Streptosporangiaceae</taxon>
        <taxon>Nonomuraea</taxon>
    </lineage>
</organism>
<dbReference type="CDD" id="cd01651">
    <property type="entry name" value="RT_G2_intron"/>
    <property type="match status" value="1"/>
</dbReference>
<keyword evidence="4" id="KW-1185">Reference proteome</keyword>
<dbReference type="InterPro" id="IPR013597">
    <property type="entry name" value="Mat_intron_G2"/>
</dbReference>
<keyword evidence="3" id="KW-0548">Nucleotidyltransferase</keyword>
<accession>A0ABT4T2S4</accession>
<keyword evidence="3" id="KW-0808">Transferase</keyword>
<dbReference type="EC" id="2.7.7.49" evidence="3"/>
<dbReference type="InterPro" id="IPR000477">
    <property type="entry name" value="RT_dom"/>
</dbReference>
<dbReference type="InterPro" id="IPR043502">
    <property type="entry name" value="DNA/RNA_pol_sf"/>
</dbReference>
<comment type="caution">
    <text evidence="3">The sequence shown here is derived from an EMBL/GenBank/DDBJ whole genome shotgun (WGS) entry which is preliminary data.</text>
</comment>
<reference evidence="3 4" key="1">
    <citation type="submission" date="2022-11" db="EMBL/GenBank/DDBJ databases">
        <title>Nonomuraea corallina sp. nov., a new species of the genus Nonomuraea isolated from sea side sediment in Thai sea.</title>
        <authorList>
            <person name="Ngamcharungchit C."/>
            <person name="Matsumoto A."/>
            <person name="Suriyachadkun C."/>
            <person name="Panbangred W."/>
            <person name="Inahashi Y."/>
            <person name="Intra B."/>
        </authorList>
    </citation>
    <scope>NUCLEOTIDE SEQUENCE [LARGE SCALE GENOMIC DNA]</scope>
    <source>
        <strain evidence="3 4">DSM 43553</strain>
    </source>
</reference>
<evidence type="ECO:0000313" key="4">
    <source>
        <dbReference type="Proteomes" id="UP001212498"/>
    </source>
</evidence>
<dbReference type="Pfam" id="PF00078">
    <property type="entry name" value="RVT_1"/>
    <property type="match status" value="1"/>
</dbReference>
<evidence type="ECO:0000256" key="1">
    <source>
        <dbReference type="SAM" id="MobiDB-lite"/>
    </source>
</evidence>
<gene>
    <name evidence="3" type="primary">ltrA</name>
    <name evidence="3" type="ORF">OUY24_23380</name>
</gene>
<dbReference type="EMBL" id="JAPNUD010000070">
    <property type="protein sequence ID" value="MDA0643579.1"/>
    <property type="molecule type" value="Genomic_DNA"/>
</dbReference>
<dbReference type="Pfam" id="PF08388">
    <property type="entry name" value="GIIM"/>
    <property type="match status" value="1"/>
</dbReference>
<dbReference type="PROSITE" id="PS50878">
    <property type="entry name" value="RT_POL"/>
    <property type="match status" value="1"/>
</dbReference>
<dbReference type="Proteomes" id="UP001212498">
    <property type="component" value="Unassembled WGS sequence"/>
</dbReference>
<feature type="region of interest" description="Disordered" evidence="1">
    <location>
        <begin position="1"/>
        <end position="22"/>
    </location>
</feature>
<dbReference type="NCBIfam" id="TIGR04416">
    <property type="entry name" value="group_II_RT_mat"/>
    <property type="match status" value="1"/>
</dbReference>
<sequence>MSAGQASPAAKGSREPRVPRDPVRALQHALYRAAKADPGRRFHALFDKAFRRDVLQRAWVAVRRNKGAPGIDKTTLAEVEEYGIDRLLGELAEQVRQRRYRPLPARRVLIPKPGSSEMRPLSIPAVCDRIVQAALKIVLEPVFEADMADCSFGFRPRRSAHDALQVLIDEQQRGRRWVVETDIANCFSAIPHEKLMQAIQERVCDQSVLSLLRQVLRSGVLDADGQVRREVTGTPQGGVISPLLCNIYLHRLDRAWDQADGVPVRFADDLVVMCWSRSQAERALACLVELLAGLGLEPKAAKTRIVHLKVGGDGFDFLGFHHRLVRSRGDRGKPRVVFLARWPADRAMRHARDRIREITARRWMLLPPEAIVQDLNGFLRGWAGYFRYGHSGQRLSKIRRYAQWRLAHFIRRRHRRSMAFGWWVLTRARPADLGLISLYGIVVAPRAGKPWRDRPNAAGERRR</sequence>
<dbReference type="InterPro" id="IPR051083">
    <property type="entry name" value="GrpII_Intron_Splice-Mob/Def"/>
</dbReference>
<protein>
    <submittedName>
        <fullName evidence="3">Group II intron reverse transcriptase/maturase</fullName>
        <ecNumber evidence="3">2.7.7.49</ecNumber>
    </submittedName>
</protein>
<dbReference type="InterPro" id="IPR030931">
    <property type="entry name" value="Group_II_RT_mat"/>
</dbReference>
<evidence type="ECO:0000313" key="3">
    <source>
        <dbReference type="EMBL" id="MDA0643579.1"/>
    </source>
</evidence>
<dbReference type="RefSeq" id="WP_271277817.1">
    <property type="nucleotide sequence ID" value="NZ_BAABFD010000010.1"/>
</dbReference>
<keyword evidence="3" id="KW-0695">RNA-directed DNA polymerase</keyword>
<dbReference type="PANTHER" id="PTHR34047">
    <property type="entry name" value="NUCLEAR INTRON MATURASE 1, MITOCHONDRIAL-RELATED"/>
    <property type="match status" value="1"/>
</dbReference>
<name>A0ABT4T2S4_9ACTN</name>
<dbReference type="PANTHER" id="PTHR34047:SF8">
    <property type="entry name" value="PROTEIN YKFC"/>
    <property type="match status" value="1"/>
</dbReference>